<name>A0A9D2BGY2_9BACT</name>
<gene>
    <name evidence="1" type="ORF">H9977_07435</name>
</gene>
<dbReference type="AlphaFoldDB" id="A0A9D2BGY2"/>
<sequence>MLIDRRFAVSPKNFLKKSVENVWKLCFTALLLHPLSRGKVTRTVRHGDSPGRKKKKLPKKFGSSEKLLTFAVTFREGATREEIFERIFIPTKVVQVS</sequence>
<proteinExistence type="predicted"/>
<accession>A0A9D2BGY2</accession>
<organism evidence="1 2">
    <name type="scientific">Candidatus Parabacteroides intestinipullorum</name>
    <dbReference type="NCBI Taxonomy" id="2838723"/>
    <lineage>
        <taxon>Bacteria</taxon>
        <taxon>Pseudomonadati</taxon>
        <taxon>Bacteroidota</taxon>
        <taxon>Bacteroidia</taxon>
        <taxon>Bacteroidales</taxon>
        <taxon>Tannerellaceae</taxon>
        <taxon>Parabacteroides</taxon>
    </lineage>
</organism>
<evidence type="ECO:0000313" key="1">
    <source>
        <dbReference type="EMBL" id="HIX74849.1"/>
    </source>
</evidence>
<reference evidence="1" key="2">
    <citation type="submission" date="2021-04" db="EMBL/GenBank/DDBJ databases">
        <authorList>
            <person name="Gilroy R."/>
        </authorList>
    </citation>
    <scope>NUCLEOTIDE SEQUENCE</scope>
    <source>
        <strain evidence="1">ChiGjej6B6-14162</strain>
    </source>
</reference>
<evidence type="ECO:0000313" key="2">
    <source>
        <dbReference type="Proteomes" id="UP000886740"/>
    </source>
</evidence>
<dbReference type="Proteomes" id="UP000886740">
    <property type="component" value="Unassembled WGS sequence"/>
</dbReference>
<feature type="non-terminal residue" evidence="1">
    <location>
        <position position="97"/>
    </location>
</feature>
<comment type="caution">
    <text evidence="1">The sequence shown here is derived from an EMBL/GenBank/DDBJ whole genome shotgun (WGS) entry which is preliminary data.</text>
</comment>
<dbReference type="EMBL" id="DXEL01000050">
    <property type="protein sequence ID" value="HIX74849.1"/>
    <property type="molecule type" value="Genomic_DNA"/>
</dbReference>
<protein>
    <submittedName>
        <fullName evidence="1">Uncharacterized protein</fullName>
    </submittedName>
</protein>
<reference evidence="1" key="1">
    <citation type="journal article" date="2021" name="PeerJ">
        <title>Extensive microbial diversity within the chicken gut microbiome revealed by metagenomics and culture.</title>
        <authorList>
            <person name="Gilroy R."/>
            <person name="Ravi A."/>
            <person name="Getino M."/>
            <person name="Pursley I."/>
            <person name="Horton D.L."/>
            <person name="Alikhan N.F."/>
            <person name="Baker D."/>
            <person name="Gharbi K."/>
            <person name="Hall N."/>
            <person name="Watson M."/>
            <person name="Adriaenssens E.M."/>
            <person name="Foster-Nyarko E."/>
            <person name="Jarju S."/>
            <person name="Secka A."/>
            <person name="Antonio M."/>
            <person name="Oren A."/>
            <person name="Chaudhuri R.R."/>
            <person name="La Ragione R."/>
            <person name="Hildebrand F."/>
            <person name="Pallen M.J."/>
        </authorList>
    </citation>
    <scope>NUCLEOTIDE SEQUENCE</scope>
    <source>
        <strain evidence="1">ChiGjej6B6-14162</strain>
    </source>
</reference>